<dbReference type="EMBL" id="CM056743">
    <property type="protein sequence ID" value="KAJ8673072.1"/>
    <property type="molecule type" value="Genomic_DNA"/>
</dbReference>
<gene>
    <name evidence="1" type="ORF">QAD02_004333</name>
</gene>
<dbReference type="Proteomes" id="UP001239111">
    <property type="component" value="Chromosome 3"/>
</dbReference>
<accession>A0ACC2NPM6</accession>
<organism evidence="1 2">
    <name type="scientific">Eretmocerus hayati</name>
    <dbReference type="NCBI Taxonomy" id="131215"/>
    <lineage>
        <taxon>Eukaryota</taxon>
        <taxon>Metazoa</taxon>
        <taxon>Ecdysozoa</taxon>
        <taxon>Arthropoda</taxon>
        <taxon>Hexapoda</taxon>
        <taxon>Insecta</taxon>
        <taxon>Pterygota</taxon>
        <taxon>Neoptera</taxon>
        <taxon>Endopterygota</taxon>
        <taxon>Hymenoptera</taxon>
        <taxon>Apocrita</taxon>
        <taxon>Proctotrupomorpha</taxon>
        <taxon>Chalcidoidea</taxon>
        <taxon>Aphelinidae</taxon>
        <taxon>Aphelininae</taxon>
        <taxon>Eretmocerus</taxon>
    </lineage>
</organism>
<keyword evidence="2" id="KW-1185">Reference proteome</keyword>
<evidence type="ECO:0000313" key="2">
    <source>
        <dbReference type="Proteomes" id="UP001239111"/>
    </source>
</evidence>
<proteinExistence type="predicted"/>
<sequence>MLIRRCKKDLMEPESNAKRIPESVISLKNGAVKWTIYTKNAERELTPVRAFREEKQINSRYFNGSYRSTSSIKSNSKTDKCQSDRPSPSLDRYRGCSSRETSREPESISSRHGLNSQSESCRGHSVDKMVTEQNSASSRGMNGASTIRNPSPDLRARSPAQRMCSKISTLKRRSESPNYNNVSSQKYVINGISDPSPPVATSSQSNGLTTNNRRFTPSEENPDKLTTDIGHTESNNFQIQSQQSKTSENIDTSEPSIRIQYSKGSIQRSELKSQGQEDVQNASNGTIENGNHAENDGEEMIVISVVTRGTSPTPPPPLTAFTRTRRLEPIPKPVQREVKKSWFNRIIRRDQILQVDRSDDSFRDRCTSRYSSGTRTSSIPWVSSYLDRYSAPVSTPNRTSATPQRPNSTPSQRDNNNHVHTVPIESPRCTTETFSRSIPIPTMNGGSSNGYKFSASLPSISKVQHPPSTKSNLKSPSDDGSVSEVSYDASLPSAECQDHGQGSTLRRDSLSKSSESSTTTSSSSSQHCKPAASMTKIKSAGTATTSSNSSVASNISGDGKCASNGNSNSAESSVRSHRASSPDARERKPPVPKSEVATAAKNAATMAAGSAGIRYVNKDFRKSALNMENGDPSRSQITERKLQKKSQRSLSVSSQDSEANSEVAPQVLSSGSSASVRSNKSGSKPGSKSSASGRSKTNQRNSVKEGSKSLRLGTPKAKSIFKNGSVSTSNCSSSEGSNSEGENDGGKQQSKAKSRRRRSSDSPYQDGGKGKMSRGSSRTSVLGSSADELSINTEKPPRPPSSPRIRSERSANTEEAKSFLMRALGPVTNFFKVKQDDDEGNNGGWIDADSEGNSETVDQVRSAEEQSVLVNHNCNSSRKSPSERKKQLSTKLRHQSSEEKPWWLDPNSDNVPEGVDRNPSVGNDDISQDTTVSSAVLPDDGKFKFKVWRGDSEERAWWLDANDNIPNGETAITTAEPTSTKSCNQLPPASPSSAASLSRKGSYSSASAATTRSNKQQQRRLRHQSSGERAWWMSDDPDSIPDGIEVIAVSDEIRKPPLRHVDSGERPWWLDSSAKVPDGVERLPTPEKIQIGGGSSGTSDSSESFERVEIGRAGRRDGSLGLARFPLEVEALGDRASPEGIENPPRPPDDYDGRSSPYDNVSTASRTPPKRSAPRKRPANLPLFISTHTNIDDLLGDITGPSHSPHMMRNHQGRDDESDEDEECREIDATQVIIHDSTPQTPVIQRRIRDNDRPQPDGYIPSLEELTVSATIKIKLGTAVLFFQELE</sequence>
<comment type="caution">
    <text evidence="1">The sequence shown here is derived from an EMBL/GenBank/DDBJ whole genome shotgun (WGS) entry which is preliminary data.</text>
</comment>
<name>A0ACC2NPM6_9HYME</name>
<evidence type="ECO:0000313" key="1">
    <source>
        <dbReference type="EMBL" id="KAJ8673072.1"/>
    </source>
</evidence>
<protein>
    <submittedName>
        <fullName evidence="1">Uncharacterized protein</fullName>
    </submittedName>
</protein>
<reference evidence="1" key="1">
    <citation type="submission" date="2023-04" db="EMBL/GenBank/DDBJ databases">
        <title>A chromosome-level genome assembly of the parasitoid wasp Eretmocerus hayati.</title>
        <authorList>
            <person name="Zhong Y."/>
            <person name="Liu S."/>
            <person name="Liu Y."/>
        </authorList>
    </citation>
    <scope>NUCLEOTIDE SEQUENCE</scope>
    <source>
        <strain evidence="1">ZJU_SS_LIU_2023</strain>
    </source>
</reference>